<dbReference type="InterPro" id="IPR023614">
    <property type="entry name" value="Porin_dom_sf"/>
</dbReference>
<reference evidence="7" key="1">
    <citation type="journal article" date="2019" name="Int. J. Syst. Evol. Microbiol.">
        <title>The Global Catalogue of Microorganisms (GCM) 10K type strain sequencing project: providing services to taxonomists for standard genome sequencing and annotation.</title>
        <authorList>
            <consortium name="The Broad Institute Genomics Platform"/>
            <consortium name="The Broad Institute Genome Sequencing Center for Infectious Disease"/>
            <person name="Wu L."/>
            <person name="Ma J."/>
        </authorList>
    </citation>
    <scope>NUCLEOTIDE SEQUENCE [LARGE SCALE GENOMIC DNA]</scope>
    <source>
        <strain evidence="7">JCM 30774</strain>
    </source>
</reference>
<protein>
    <submittedName>
        <fullName evidence="6">Porin</fullName>
    </submittedName>
</protein>
<comment type="caution">
    <text evidence="6">The sequence shown here is derived from an EMBL/GenBank/DDBJ whole genome shotgun (WGS) entry which is preliminary data.</text>
</comment>
<comment type="subcellular location">
    <subcellularLocation>
        <location evidence="1">Cell outer membrane</location>
        <topology evidence="1">Multi-pass membrane protein</topology>
    </subcellularLocation>
</comment>
<keyword evidence="3" id="KW-0472">Membrane</keyword>
<dbReference type="SUPFAM" id="SSF56935">
    <property type="entry name" value="Porins"/>
    <property type="match status" value="1"/>
</dbReference>
<name>A0ABW4B159_9GAMM</name>
<evidence type="ECO:0000313" key="7">
    <source>
        <dbReference type="Proteomes" id="UP001597059"/>
    </source>
</evidence>
<keyword evidence="7" id="KW-1185">Reference proteome</keyword>
<evidence type="ECO:0000256" key="1">
    <source>
        <dbReference type="ARBA" id="ARBA00004571"/>
    </source>
</evidence>
<evidence type="ECO:0000259" key="5">
    <source>
        <dbReference type="Pfam" id="PF13609"/>
    </source>
</evidence>
<feature type="signal peptide" evidence="4">
    <location>
        <begin position="1"/>
        <end position="21"/>
    </location>
</feature>
<feature type="chain" id="PRO_5046243689" evidence="4">
    <location>
        <begin position="22"/>
        <end position="308"/>
    </location>
</feature>
<feature type="domain" description="Porin" evidence="5">
    <location>
        <begin position="12"/>
        <end position="295"/>
    </location>
</feature>
<dbReference type="PANTHER" id="PTHR34501:SF2">
    <property type="entry name" value="OUTER MEMBRANE PORIN F-RELATED"/>
    <property type="match status" value="1"/>
</dbReference>
<evidence type="ECO:0000313" key="6">
    <source>
        <dbReference type="EMBL" id="MFD1383873.1"/>
    </source>
</evidence>
<evidence type="ECO:0000256" key="2">
    <source>
        <dbReference type="ARBA" id="ARBA00022729"/>
    </source>
</evidence>
<accession>A0ABW4B159</accession>
<dbReference type="Pfam" id="PF13609">
    <property type="entry name" value="Porin_4"/>
    <property type="match status" value="1"/>
</dbReference>
<dbReference type="RefSeq" id="WP_377367553.1">
    <property type="nucleotide sequence ID" value="NZ_JBHTMN010000011.1"/>
</dbReference>
<organism evidence="6 7">
    <name type="scientific">Rhodanobacter aciditrophus</name>
    <dbReference type="NCBI Taxonomy" id="1623218"/>
    <lineage>
        <taxon>Bacteria</taxon>
        <taxon>Pseudomonadati</taxon>
        <taxon>Pseudomonadota</taxon>
        <taxon>Gammaproteobacteria</taxon>
        <taxon>Lysobacterales</taxon>
        <taxon>Rhodanobacteraceae</taxon>
        <taxon>Rhodanobacter</taxon>
    </lineage>
</organism>
<sequence length="308" mass="34535">MKKTLIASSIMTALTGTSASAATIAEKDGFKYELNGDLQVQLQKDNGDDKHLYVNFDDVEFDNKISYQLDDHLTALGRIKFDFKDSANDKKGKTSDLDEAFLGFKYHNTTATIGKQDYASDHFGIAEDYEMSSEDVAFGKTKGDDVLALDIDLNRLNIVLSTELRAEEEDSEDEQSFDLFASYGTDVFELAVAYQKREQSLHGDEKHAYGISAAFDAGFATFAADYSEAEDELEVYNVVSLFDVADRTRMAIGFVNNKPTDDKETNEWYANVTYEFSKFKNVRVFGELSNSDADDSELGYMMGTRIKF</sequence>
<evidence type="ECO:0000256" key="3">
    <source>
        <dbReference type="ARBA" id="ARBA00023136"/>
    </source>
</evidence>
<gene>
    <name evidence="6" type="ORF">ACFQ45_10860</name>
</gene>
<dbReference type="Gene3D" id="2.40.160.10">
    <property type="entry name" value="Porin"/>
    <property type="match status" value="1"/>
</dbReference>
<proteinExistence type="predicted"/>
<evidence type="ECO:0000256" key="4">
    <source>
        <dbReference type="SAM" id="SignalP"/>
    </source>
</evidence>
<dbReference type="InterPro" id="IPR050298">
    <property type="entry name" value="Gram-neg_bact_OMP"/>
</dbReference>
<dbReference type="PANTHER" id="PTHR34501">
    <property type="entry name" value="PROTEIN YDDL-RELATED"/>
    <property type="match status" value="1"/>
</dbReference>
<keyword evidence="2 4" id="KW-0732">Signal</keyword>
<dbReference type="Proteomes" id="UP001597059">
    <property type="component" value="Unassembled WGS sequence"/>
</dbReference>
<dbReference type="EMBL" id="JBHTMN010000011">
    <property type="protein sequence ID" value="MFD1383873.1"/>
    <property type="molecule type" value="Genomic_DNA"/>
</dbReference>
<dbReference type="InterPro" id="IPR033900">
    <property type="entry name" value="Gram_neg_porin_domain"/>
</dbReference>